<organism evidence="2 3">
    <name type="scientific">Pyxidicoccus parkwayensis</name>
    <dbReference type="NCBI Taxonomy" id="2813578"/>
    <lineage>
        <taxon>Bacteria</taxon>
        <taxon>Pseudomonadati</taxon>
        <taxon>Myxococcota</taxon>
        <taxon>Myxococcia</taxon>
        <taxon>Myxococcales</taxon>
        <taxon>Cystobacterineae</taxon>
        <taxon>Myxococcaceae</taxon>
        <taxon>Pyxidicoccus</taxon>
    </lineage>
</organism>
<gene>
    <name evidence="2" type="ORF">JY651_42310</name>
</gene>
<feature type="region of interest" description="Disordered" evidence="1">
    <location>
        <begin position="1"/>
        <end position="20"/>
    </location>
</feature>
<name>A0ABX7NSN9_9BACT</name>
<sequence>MATKRPPPPPAAAPSVAAAEPPRTALRIHAPEAIPAAELNVLRDFNVLRAPVPDLVAPTGVPAGTPLRQNRFITQGYIGIARTLQALLDPDVQPGGVSRVRPCWFAFAPHASQEAGKGMLGAAIARRIIDLAQGEAVTNAARAYDRVGLTGPMREGAEKLSSALGWHGLPGDVAAVLGALAGSMNLEPLSDPRTLWSTAHRLARLFFQAPGLLPLDKAEALARTMERMLNEGNVAIFTDIGGSAQAYLAWRQGASAVTPDRVLREFTLRGATPQQAKRAYDDLVTRTREQPAPSDFARLLPDVSGNSLVVAGFALAETARQAPGGAARDALIAIANNCFAWREQHDAVQPAFTPSSTPRDEVSRPELMQALTPLLCLQLGTVTWNFADYAATQRDRDYNPLTSKPTEYNWASFADRWPAILTSFTLGYRNPTALWTLPPPLVPADSPLLNLA</sequence>
<dbReference type="EMBL" id="CP071090">
    <property type="protein sequence ID" value="QSQ21723.1"/>
    <property type="molecule type" value="Genomic_DNA"/>
</dbReference>
<evidence type="ECO:0000313" key="2">
    <source>
        <dbReference type="EMBL" id="QSQ21723.1"/>
    </source>
</evidence>
<protein>
    <submittedName>
        <fullName evidence="2">Uncharacterized protein</fullName>
    </submittedName>
</protein>
<dbReference type="Proteomes" id="UP000662747">
    <property type="component" value="Chromosome"/>
</dbReference>
<proteinExistence type="predicted"/>
<reference evidence="2 3" key="1">
    <citation type="submission" date="2021-02" db="EMBL/GenBank/DDBJ databases">
        <title>De Novo genome assembly of isolated myxobacteria.</title>
        <authorList>
            <person name="Stevens D.C."/>
        </authorList>
    </citation>
    <scope>NUCLEOTIDE SEQUENCE [LARGE SCALE GENOMIC DNA]</scope>
    <source>
        <strain evidence="3">SCPEA02</strain>
    </source>
</reference>
<dbReference type="RefSeq" id="WP_206723300.1">
    <property type="nucleotide sequence ID" value="NZ_CP071090.1"/>
</dbReference>
<feature type="compositionally biased region" description="Pro residues" evidence="1">
    <location>
        <begin position="1"/>
        <end position="12"/>
    </location>
</feature>
<evidence type="ECO:0000313" key="3">
    <source>
        <dbReference type="Proteomes" id="UP000662747"/>
    </source>
</evidence>
<accession>A0ABX7NSN9</accession>
<keyword evidence="3" id="KW-1185">Reference proteome</keyword>
<evidence type="ECO:0000256" key="1">
    <source>
        <dbReference type="SAM" id="MobiDB-lite"/>
    </source>
</evidence>